<protein>
    <submittedName>
        <fullName evidence="1">Uncharacterized protein</fullName>
    </submittedName>
</protein>
<accession>A0AA34TTW7</accession>
<evidence type="ECO:0000313" key="2">
    <source>
        <dbReference type="Proteomes" id="UP000194136"/>
    </source>
</evidence>
<dbReference type="AlphaFoldDB" id="A0AA34TTW7"/>
<proteinExistence type="predicted"/>
<dbReference type="Proteomes" id="UP000194136">
    <property type="component" value="Chromosome 2"/>
</dbReference>
<dbReference type="InterPro" id="IPR058988">
    <property type="entry name" value="IpaJ"/>
</dbReference>
<dbReference type="RefSeq" id="WP_086051440.1">
    <property type="nucleotide sequence ID" value="NZ_CP017917.1"/>
</dbReference>
<dbReference type="KEGG" id="vsy:K08M4_43190"/>
<gene>
    <name evidence="1" type="ORF">K08M4_43190</name>
</gene>
<name>A0AA34TTW7_9VIBR</name>
<reference evidence="1 2" key="1">
    <citation type="submission" date="2016-10" db="EMBL/GenBank/DDBJ databases">
        <title>The High Quality Genome of Vibrio splendidus K08M4.</title>
        <authorList>
            <person name="Wendling C."/>
            <person name="Chibani C.M."/>
            <person name="Hertel R."/>
            <person name="Sproer C."/>
            <person name="Bunk B."/>
            <person name="Overmann J."/>
            <person name="Roth O."/>
            <person name="Liesegang H."/>
        </authorList>
    </citation>
    <scope>NUCLEOTIDE SEQUENCE [LARGE SCALE GENOMIC DNA]</scope>
    <source>
        <strain evidence="1 2">K08M4</strain>
    </source>
</reference>
<dbReference type="EMBL" id="CP017917">
    <property type="protein sequence ID" value="ARP40971.1"/>
    <property type="molecule type" value="Genomic_DNA"/>
</dbReference>
<keyword evidence="2" id="KW-1185">Reference proteome</keyword>
<evidence type="ECO:0000313" key="1">
    <source>
        <dbReference type="EMBL" id="ARP40971.1"/>
    </source>
</evidence>
<dbReference type="Pfam" id="PF25855">
    <property type="entry name" value="IpaJ_protease"/>
    <property type="match status" value="1"/>
</dbReference>
<sequence>MNSFPRMRQPEGSLVCGPYCLVACLQALELLPLESPIELNKYNKLGKKFNGDVVTLSHKHNLLELASELYKITGIITPGQNPDYIEHSGYNSLGAMLYVLGKLGLNSEVVIKNNRALMELNCAFPIEFELINALNIPICILNEQESTPSGTMLMSVISANDSLHYVINNSLGEWLDTDIENGNTNWDFIENWNSTNNKRDDATWVGVSIRVSQ</sequence>
<organism evidence="1 2">
    <name type="scientific">Vibrio syngnathi</name>
    <dbReference type="NCBI Taxonomy" id="3034029"/>
    <lineage>
        <taxon>Bacteria</taxon>
        <taxon>Pseudomonadati</taxon>
        <taxon>Pseudomonadota</taxon>
        <taxon>Gammaproteobacteria</taxon>
        <taxon>Vibrionales</taxon>
        <taxon>Vibrionaceae</taxon>
        <taxon>Vibrio</taxon>
    </lineage>
</organism>